<evidence type="ECO:0000313" key="2">
    <source>
        <dbReference type="WBParaSite" id="TREG1_54770.1"/>
    </source>
</evidence>
<reference evidence="1" key="1">
    <citation type="submission" date="2022-06" db="EMBL/GenBank/DDBJ databases">
        <authorList>
            <person name="Berger JAMES D."/>
            <person name="Berger JAMES D."/>
        </authorList>
    </citation>
    <scope>NUCLEOTIDE SEQUENCE [LARGE SCALE GENOMIC DNA]</scope>
</reference>
<organism evidence="1 2">
    <name type="scientific">Trichobilharzia regenti</name>
    <name type="common">Nasal bird schistosome</name>
    <dbReference type="NCBI Taxonomy" id="157069"/>
    <lineage>
        <taxon>Eukaryota</taxon>
        <taxon>Metazoa</taxon>
        <taxon>Spiralia</taxon>
        <taxon>Lophotrochozoa</taxon>
        <taxon>Platyhelminthes</taxon>
        <taxon>Trematoda</taxon>
        <taxon>Digenea</taxon>
        <taxon>Strigeidida</taxon>
        <taxon>Schistosomatoidea</taxon>
        <taxon>Schistosomatidae</taxon>
        <taxon>Trichobilharzia</taxon>
    </lineage>
</organism>
<name>A0AA85K196_TRIRE</name>
<dbReference type="WBParaSite" id="TREG1_54770.1">
    <property type="protein sequence ID" value="TREG1_54770.1"/>
    <property type="gene ID" value="TREG1_54770"/>
</dbReference>
<dbReference type="Proteomes" id="UP000050795">
    <property type="component" value="Unassembled WGS sequence"/>
</dbReference>
<accession>A0AA85K196</accession>
<dbReference type="AlphaFoldDB" id="A0AA85K196"/>
<evidence type="ECO:0000313" key="1">
    <source>
        <dbReference type="Proteomes" id="UP000050795"/>
    </source>
</evidence>
<keyword evidence="1" id="KW-1185">Reference proteome</keyword>
<proteinExistence type="predicted"/>
<protein>
    <submittedName>
        <fullName evidence="2">Uncharacterized protein</fullName>
    </submittedName>
</protein>
<sequence length="282" mass="32209">MINDKDYIIVVETSNKARESALRKSKITQIKKFNKLIEEKNTTNETDINASSSIDRTKWVINLSSRELNSNEIKVLEKGLNFNVTVNKLKPEDVIPNIEATLNSIDKTTAEEVRAQCALTLKNQKKTKSNLTKPEREALISLKQDKNIVIAKADKGNATVVLDKSDYIKKVTEHIQTGPYEEIKKPVDTIMNKVKKSTAELIRRMKPSLGESKWFNLMPKTNNASRIYGTIKIHKPGYPIRPIVDFRNTPTYELSKHLALILCPIRNRSKSRLTNSYEMKIK</sequence>
<reference evidence="2" key="2">
    <citation type="submission" date="2023-11" db="UniProtKB">
        <authorList>
            <consortium name="WormBaseParasite"/>
        </authorList>
    </citation>
    <scope>IDENTIFICATION</scope>
</reference>